<proteinExistence type="predicted"/>
<dbReference type="EMBL" id="BHWB01000001">
    <property type="protein sequence ID" value="GCB33266.1"/>
    <property type="molecule type" value="Genomic_DNA"/>
</dbReference>
<evidence type="ECO:0000256" key="1">
    <source>
        <dbReference type="SAM" id="Phobius"/>
    </source>
</evidence>
<protein>
    <submittedName>
        <fullName evidence="2">Uncharacterized protein</fullName>
    </submittedName>
</protein>
<organism evidence="2 3">
    <name type="scientific">Bacteroides faecalis</name>
    <dbReference type="NCBI Taxonomy" id="2447885"/>
    <lineage>
        <taxon>Bacteria</taxon>
        <taxon>Pseudomonadati</taxon>
        <taxon>Bacteroidota</taxon>
        <taxon>Bacteroidia</taxon>
        <taxon>Bacteroidales</taxon>
        <taxon>Bacteroidaceae</taxon>
        <taxon>Bacteroides</taxon>
    </lineage>
</organism>
<dbReference type="AlphaFoldDB" id="A0A401LP01"/>
<dbReference type="Proteomes" id="UP000288079">
    <property type="component" value="Unassembled WGS sequence"/>
</dbReference>
<accession>A0A401LP01</accession>
<reference evidence="2 3" key="1">
    <citation type="submission" date="2018-10" db="EMBL/GenBank/DDBJ databases">
        <title>Draft Genome Sequence of Bacteroides sp. KCTC 15687.</title>
        <authorList>
            <person name="Yu S.Y."/>
            <person name="Kim J.S."/>
            <person name="Oh B.S."/>
            <person name="Park S.H."/>
            <person name="Kang S.W."/>
            <person name="Park J.E."/>
            <person name="Choi S.H."/>
            <person name="Han K.I."/>
            <person name="Lee K.C."/>
            <person name="Eom M.K."/>
            <person name="Suh M.K."/>
            <person name="Lee D.H."/>
            <person name="Yoon H."/>
            <person name="Kim B."/>
            <person name="Yang S.J."/>
            <person name="Lee J.S."/>
            <person name="Lee J.H."/>
        </authorList>
    </citation>
    <scope>NUCLEOTIDE SEQUENCE [LARGE SCALE GENOMIC DNA]</scope>
    <source>
        <strain evidence="2 3">KCTC 15687</strain>
    </source>
</reference>
<dbReference type="RefSeq" id="WP_125039665.1">
    <property type="nucleotide sequence ID" value="NZ_BHWB01000001.1"/>
</dbReference>
<keyword evidence="1" id="KW-0472">Membrane</keyword>
<evidence type="ECO:0000313" key="2">
    <source>
        <dbReference type="EMBL" id="GCB33266.1"/>
    </source>
</evidence>
<keyword evidence="3" id="KW-1185">Reference proteome</keyword>
<sequence length="134" mass="15849">MEKNKFSTVMEKKDDIELIRITTSEKKYYQPEAIVAAKDELMKRNISASMYEDFTNKVEKLIEIEKETENKKLQVPLPKSIKIIAFIFPVLLFFIIGIGLMMFGYQKRGKELCKWTFFGCIFYFTIAMLIQLFF</sequence>
<evidence type="ECO:0000313" key="3">
    <source>
        <dbReference type="Proteomes" id="UP000288079"/>
    </source>
</evidence>
<keyword evidence="1" id="KW-0812">Transmembrane</keyword>
<dbReference type="OrthoDB" id="1042726at2"/>
<keyword evidence="1" id="KW-1133">Transmembrane helix</keyword>
<comment type="caution">
    <text evidence="2">The sequence shown here is derived from an EMBL/GenBank/DDBJ whole genome shotgun (WGS) entry which is preliminary data.</text>
</comment>
<name>A0A401LP01_9BACE</name>
<feature type="transmembrane region" description="Helical" evidence="1">
    <location>
        <begin position="115"/>
        <end position="133"/>
    </location>
</feature>
<gene>
    <name evidence="2" type="ORF">KGMB02408_02110</name>
</gene>
<feature type="transmembrane region" description="Helical" evidence="1">
    <location>
        <begin position="83"/>
        <end position="103"/>
    </location>
</feature>